<dbReference type="GO" id="GO:0005789">
    <property type="term" value="C:endoplasmic reticulum membrane"/>
    <property type="evidence" value="ECO:0007669"/>
    <property type="project" value="UniProtKB-SubCell"/>
</dbReference>
<evidence type="ECO:0000313" key="6">
    <source>
        <dbReference type="EMBL" id="KAG5641308.1"/>
    </source>
</evidence>
<keyword evidence="3 5" id="KW-1133">Transmembrane helix</keyword>
<name>A0A9P7K8N1_9AGAR</name>
<comment type="catalytic activity">
    <reaction evidence="5">
        <text>[protein]-C-terminal S-[(2E,6E)-farnesyl]-L-cysteine + S-adenosyl-L-methionine = [protein]-C-terminal S-[(2E,6E)-farnesyl]-L-cysteine methyl ester + S-adenosyl-L-homocysteine</text>
        <dbReference type="Rhea" id="RHEA:21672"/>
        <dbReference type="Rhea" id="RHEA-COMP:12125"/>
        <dbReference type="Rhea" id="RHEA-COMP:12126"/>
        <dbReference type="ChEBI" id="CHEBI:57856"/>
        <dbReference type="ChEBI" id="CHEBI:59789"/>
        <dbReference type="ChEBI" id="CHEBI:90510"/>
        <dbReference type="ChEBI" id="CHEBI:90511"/>
        <dbReference type="EC" id="2.1.1.100"/>
    </reaction>
</comment>
<evidence type="ECO:0000256" key="4">
    <source>
        <dbReference type="ARBA" id="ARBA00023136"/>
    </source>
</evidence>
<dbReference type="InterPro" id="IPR007269">
    <property type="entry name" value="ICMT_MeTrfase"/>
</dbReference>
<proteinExistence type="inferred from homology"/>
<gene>
    <name evidence="6" type="ORF">DXG03_005541</name>
</gene>
<feature type="transmembrane region" description="Helical" evidence="5">
    <location>
        <begin position="116"/>
        <end position="135"/>
    </location>
</feature>
<keyword evidence="5" id="KW-0256">Endoplasmic reticulum</keyword>
<comment type="similarity">
    <text evidence="5">Belongs to the class VI-like SAM-binding methyltransferase superfamily. Isoprenylcysteine carboxyl methyltransferase family.</text>
</comment>
<dbReference type="GO" id="GO:0032259">
    <property type="term" value="P:methylation"/>
    <property type="evidence" value="ECO:0007669"/>
    <property type="project" value="UniProtKB-KW"/>
</dbReference>
<dbReference type="PANTHER" id="PTHR12714:SF24">
    <property type="entry name" value="SLR1182 PROTEIN"/>
    <property type="match status" value="1"/>
</dbReference>
<reference evidence="6" key="1">
    <citation type="submission" date="2020-07" db="EMBL/GenBank/DDBJ databases">
        <authorList>
            <person name="Nieuwenhuis M."/>
            <person name="Van De Peppel L.J.J."/>
        </authorList>
    </citation>
    <scope>NUCLEOTIDE SEQUENCE</scope>
    <source>
        <strain evidence="6">AP01</strain>
        <tissue evidence="6">Mycelium</tissue>
    </source>
</reference>
<keyword evidence="2 5" id="KW-0812">Transmembrane</keyword>
<keyword evidence="5" id="KW-0808">Transferase</keyword>
<evidence type="ECO:0000256" key="3">
    <source>
        <dbReference type="ARBA" id="ARBA00022989"/>
    </source>
</evidence>
<dbReference type="PANTHER" id="PTHR12714">
    <property type="entry name" value="PROTEIN-S ISOPRENYLCYSTEINE O-METHYLTRANSFERASE"/>
    <property type="match status" value="1"/>
</dbReference>
<feature type="transmembrane region" description="Helical" evidence="5">
    <location>
        <begin position="204"/>
        <end position="224"/>
    </location>
</feature>
<keyword evidence="5" id="KW-0949">S-adenosyl-L-methionine</keyword>
<evidence type="ECO:0000313" key="7">
    <source>
        <dbReference type="Proteomes" id="UP000775547"/>
    </source>
</evidence>
<comment type="subcellular location">
    <subcellularLocation>
        <location evidence="5">Endoplasmic reticulum membrane</location>
        <topology evidence="5">Multi-pass membrane protein</topology>
    </subcellularLocation>
    <subcellularLocation>
        <location evidence="1">Membrane</location>
        <topology evidence="1">Multi-pass membrane protein</topology>
    </subcellularLocation>
</comment>
<accession>A0A9P7K8N1</accession>
<dbReference type="AlphaFoldDB" id="A0A9P7K8N1"/>
<sequence>MSLPRVALVVAQALCNHLACTPPNPTSQKQRYHTEEPFVLQIAPFVFKCHQYLVWTCAFFETLFYLASLSLFPTLPSLLTSLLSLHPSLAPSAPLQSPTLTHLICPLPQTYPPLSLTPLFTIGVLAVVLGTYIRLDCFRALGPLFTFDLTIHPTHTLITTRFYAYVRHPAYTGSMLVVAGLALSHLSAGAWMTSCGPLGVVKGAAGLVWVAWWVWTLAVGLSRAQAEDREMRRVFGKQWEAYARAVPWWFFPGIL</sequence>
<reference evidence="6" key="2">
    <citation type="submission" date="2021-10" db="EMBL/GenBank/DDBJ databases">
        <title>Phylogenomics reveals ancestral predisposition of the termite-cultivated fungus Termitomyces towards a domesticated lifestyle.</title>
        <authorList>
            <person name="Auxier B."/>
            <person name="Grum-Grzhimaylo A."/>
            <person name="Cardenas M.E."/>
            <person name="Lodge J.D."/>
            <person name="Laessoe T."/>
            <person name="Pedersen O."/>
            <person name="Smith M.E."/>
            <person name="Kuyper T.W."/>
            <person name="Franco-Molano E.A."/>
            <person name="Baroni T.J."/>
            <person name="Aanen D.K."/>
        </authorList>
    </citation>
    <scope>NUCLEOTIDE SEQUENCE</scope>
    <source>
        <strain evidence="6">AP01</strain>
        <tissue evidence="6">Mycelium</tissue>
    </source>
</reference>
<evidence type="ECO:0000256" key="5">
    <source>
        <dbReference type="RuleBase" id="RU362022"/>
    </source>
</evidence>
<dbReference type="Proteomes" id="UP000775547">
    <property type="component" value="Unassembled WGS sequence"/>
</dbReference>
<feature type="transmembrane region" description="Helical" evidence="5">
    <location>
        <begin position="170"/>
        <end position="192"/>
    </location>
</feature>
<dbReference type="Pfam" id="PF04140">
    <property type="entry name" value="ICMT"/>
    <property type="match status" value="1"/>
</dbReference>
<protein>
    <recommendedName>
        <fullName evidence="5">Protein-S-isoprenylcysteine O-methyltransferase</fullName>
        <ecNumber evidence="5">2.1.1.100</ecNumber>
    </recommendedName>
</protein>
<comment type="caution">
    <text evidence="6">The sequence shown here is derived from an EMBL/GenBank/DDBJ whole genome shotgun (WGS) entry which is preliminary data.</text>
</comment>
<dbReference type="GO" id="GO:0004671">
    <property type="term" value="F:protein C-terminal S-isoprenylcysteine carboxyl O-methyltransferase activity"/>
    <property type="evidence" value="ECO:0007669"/>
    <property type="project" value="UniProtKB-EC"/>
</dbReference>
<feature type="transmembrane region" description="Helical" evidence="5">
    <location>
        <begin position="52"/>
        <end position="72"/>
    </location>
</feature>
<dbReference type="Gene3D" id="1.20.120.1630">
    <property type="match status" value="1"/>
</dbReference>
<keyword evidence="7" id="KW-1185">Reference proteome</keyword>
<dbReference type="EC" id="2.1.1.100" evidence="5"/>
<dbReference type="EMBL" id="JABCKV010000340">
    <property type="protein sequence ID" value="KAG5641308.1"/>
    <property type="molecule type" value="Genomic_DNA"/>
</dbReference>
<organism evidence="6 7">
    <name type="scientific">Asterophora parasitica</name>
    <dbReference type="NCBI Taxonomy" id="117018"/>
    <lineage>
        <taxon>Eukaryota</taxon>
        <taxon>Fungi</taxon>
        <taxon>Dikarya</taxon>
        <taxon>Basidiomycota</taxon>
        <taxon>Agaricomycotina</taxon>
        <taxon>Agaricomycetes</taxon>
        <taxon>Agaricomycetidae</taxon>
        <taxon>Agaricales</taxon>
        <taxon>Tricholomatineae</taxon>
        <taxon>Lyophyllaceae</taxon>
        <taxon>Asterophora</taxon>
    </lineage>
</organism>
<dbReference type="OrthoDB" id="422086at2759"/>
<evidence type="ECO:0000256" key="1">
    <source>
        <dbReference type="ARBA" id="ARBA00004141"/>
    </source>
</evidence>
<keyword evidence="4 5" id="KW-0472">Membrane</keyword>
<keyword evidence="5" id="KW-0489">Methyltransferase</keyword>
<evidence type="ECO:0000256" key="2">
    <source>
        <dbReference type="ARBA" id="ARBA00022692"/>
    </source>
</evidence>